<name>A0A9P4YZU1_9HYPO</name>
<dbReference type="SUPFAM" id="SSF53474">
    <property type="entry name" value="alpha/beta-Hydrolases"/>
    <property type="match status" value="1"/>
</dbReference>
<evidence type="ECO:0000313" key="2">
    <source>
        <dbReference type="Proteomes" id="UP000749293"/>
    </source>
</evidence>
<dbReference type="Proteomes" id="UP000749293">
    <property type="component" value="Unassembled WGS sequence"/>
</dbReference>
<accession>A0A9P4YZU1</accession>
<dbReference type="RefSeq" id="XP_035324214.1">
    <property type="nucleotide sequence ID" value="XM_035462790.1"/>
</dbReference>
<dbReference type="EMBL" id="JAANYQ010000002">
    <property type="protein sequence ID" value="KAF4125562.1"/>
    <property type="molecule type" value="Genomic_DNA"/>
</dbReference>
<comment type="caution">
    <text evidence="1">The sequence shown here is derived from an EMBL/GenBank/DDBJ whole genome shotgun (WGS) entry which is preliminary data.</text>
</comment>
<dbReference type="GeneID" id="55967036"/>
<gene>
    <name evidence="1" type="ORF">GMORB2_0806</name>
</gene>
<reference evidence="1" key="1">
    <citation type="submission" date="2020-03" db="EMBL/GenBank/DDBJ databases">
        <title>Site-based positive gene gene selection in Geosmithia morbida across the United States reveals a broad range of putative effectors and factors for local host and environmental adapation.</title>
        <authorList>
            <person name="Onufrak A."/>
            <person name="Murdoch R.W."/>
            <person name="Gazis R."/>
            <person name="Huff M."/>
            <person name="Staton M."/>
            <person name="Klingeman W."/>
            <person name="Hadziabdic D."/>
        </authorList>
    </citation>
    <scope>NUCLEOTIDE SEQUENCE</scope>
    <source>
        <strain evidence="1">1262</strain>
    </source>
</reference>
<dbReference type="InterPro" id="IPR029058">
    <property type="entry name" value="AB_hydrolase_fold"/>
</dbReference>
<sequence length="432" mass="48579">MASSIFHIKEHVLSTAHIREYARATGLSQDDELLQHVKQYTPKDNPNPRKGDVTIIGAHANAFPKELYEPLWENLHREAKACGVRIRTILIADAAWQGQSGLLNESKLGNDPSWHDYHRDILHMINILRPPRPLVGMGHSFGAVTLANVALASPRLFSTLVLMDPASSSFEAAPIGRHGSAEASTSLRRRDLWPSRAQAAASFTRSPFFRTWDPRVLDLYVRYGLHPTSESDPDGEVRLTTTKHQEVFTFSRPSWHAYDAEGRNPIDDNDVRVATAPDLPHHAAGSGDDSFTFTWPFYRPEQIRSIRNLAHIRPSVLYVFALMSSLSGPEQREEKMRLTGSGNGGSGGAKNGRVKAVLAENNGHLVPMEDPAMCAREAASWISREMERWWAEERQYEEWTRKPYAEKACVTDEFKEWTVRGMEHVAKANAKL</sequence>
<dbReference type="OrthoDB" id="94039at2759"/>
<evidence type="ECO:0000313" key="1">
    <source>
        <dbReference type="EMBL" id="KAF4125562.1"/>
    </source>
</evidence>
<evidence type="ECO:0008006" key="3">
    <source>
        <dbReference type="Google" id="ProtNLM"/>
    </source>
</evidence>
<dbReference type="AlphaFoldDB" id="A0A9P4YZU1"/>
<dbReference type="Gene3D" id="3.40.50.1820">
    <property type="entry name" value="alpha/beta hydrolase"/>
    <property type="match status" value="1"/>
</dbReference>
<proteinExistence type="predicted"/>
<organism evidence="1 2">
    <name type="scientific">Geosmithia morbida</name>
    <dbReference type="NCBI Taxonomy" id="1094350"/>
    <lineage>
        <taxon>Eukaryota</taxon>
        <taxon>Fungi</taxon>
        <taxon>Dikarya</taxon>
        <taxon>Ascomycota</taxon>
        <taxon>Pezizomycotina</taxon>
        <taxon>Sordariomycetes</taxon>
        <taxon>Hypocreomycetidae</taxon>
        <taxon>Hypocreales</taxon>
        <taxon>Bionectriaceae</taxon>
        <taxon>Geosmithia</taxon>
    </lineage>
</organism>
<protein>
    <recommendedName>
        <fullName evidence="3">AB hydrolase-1 domain-containing protein</fullName>
    </recommendedName>
</protein>
<keyword evidence="2" id="KW-1185">Reference proteome</keyword>